<keyword evidence="1" id="KW-0560">Oxidoreductase</keyword>
<accession>A0A381N655</accession>
<dbReference type="EMBL" id="UINC01000104">
    <property type="protein sequence ID" value="SUZ49128.1"/>
    <property type="molecule type" value="Genomic_DNA"/>
</dbReference>
<evidence type="ECO:0000256" key="1">
    <source>
        <dbReference type="ARBA" id="ARBA00023002"/>
    </source>
</evidence>
<dbReference type="AlphaFoldDB" id="A0A381N655"/>
<gene>
    <name evidence="2" type="ORF">METZ01_LOCUS1982</name>
</gene>
<dbReference type="GO" id="GO:0050485">
    <property type="term" value="F:oxidoreductase activity, acting on X-H and Y-H to form an X-Y bond, with a disulfide as acceptor"/>
    <property type="evidence" value="ECO:0007669"/>
    <property type="project" value="InterPro"/>
</dbReference>
<evidence type="ECO:0000313" key="2">
    <source>
        <dbReference type="EMBL" id="SUZ49128.1"/>
    </source>
</evidence>
<reference evidence="2" key="1">
    <citation type="submission" date="2018-05" db="EMBL/GenBank/DDBJ databases">
        <authorList>
            <person name="Lanie J.A."/>
            <person name="Ng W.-L."/>
            <person name="Kazmierczak K.M."/>
            <person name="Andrzejewski T.M."/>
            <person name="Davidsen T.M."/>
            <person name="Wayne K.J."/>
            <person name="Tettelin H."/>
            <person name="Glass J.I."/>
            <person name="Rusch D."/>
            <person name="Podicherti R."/>
            <person name="Tsui H.-C.T."/>
            <person name="Winkler M.E."/>
        </authorList>
    </citation>
    <scope>NUCLEOTIDE SEQUENCE</scope>
</reference>
<protein>
    <recommendedName>
        <fullName evidence="3">Selenoprotein B glycine/betaine/sarcosine/D-proline reductase</fullName>
    </recommendedName>
</protein>
<dbReference type="Pfam" id="PF07355">
    <property type="entry name" value="GRDB"/>
    <property type="match status" value="1"/>
</dbReference>
<organism evidence="2">
    <name type="scientific">marine metagenome</name>
    <dbReference type="NCBI Taxonomy" id="408172"/>
    <lineage>
        <taxon>unclassified sequences</taxon>
        <taxon>metagenomes</taxon>
        <taxon>ecological metagenomes</taxon>
    </lineage>
</organism>
<name>A0A381N655_9ZZZZ</name>
<proteinExistence type="predicted"/>
<evidence type="ECO:0008006" key="3">
    <source>
        <dbReference type="Google" id="ProtNLM"/>
    </source>
</evidence>
<dbReference type="InterPro" id="IPR010187">
    <property type="entry name" value="Various_sel_PB"/>
</dbReference>
<sequence length="160" mass="17719">MPKLEILTEQQRDLLLNWPSPENEDSPWVEMSKPLSECKVALVTTAGLHVRGDNPFTTAKNGGDASFRVIPRITDPADIVQSHTSIGFDRTSIYKDINITFPIDRLNELVALGKIGSLSDNYYSFMGALRNVTGLTDEYGPEVAKKLLDEKVDVVLLTPT</sequence>